<keyword evidence="6 7" id="KW-0186">Copper</keyword>
<protein>
    <submittedName>
        <fullName evidence="12">Blue (Type 1) copper domain protein</fullName>
    </submittedName>
</protein>
<dbReference type="InterPro" id="IPR002386">
    <property type="entry name" value="Amicyanin/Pseudoazurin"/>
</dbReference>
<dbReference type="InterPro" id="IPR000923">
    <property type="entry name" value="BlueCu_1"/>
</dbReference>
<comment type="subcellular location">
    <subcellularLocation>
        <location evidence="1">Periplasm</location>
    </subcellularLocation>
</comment>
<keyword evidence="4" id="KW-0574">Periplasm</keyword>
<dbReference type="RefSeq" id="WP_014704512.1">
    <property type="nucleotide sequence ID" value="NC_017856.1"/>
</dbReference>
<keyword evidence="10" id="KW-0812">Transmembrane</keyword>
<dbReference type="AlphaFoldDB" id="I1YJK0"/>
<evidence type="ECO:0000256" key="3">
    <source>
        <dbReference type="ARBA" id="ARBA00022723"/>
    </source>
</evidence>
<name>I1YJK0_METFJ</name>
<proteinExistence type="predicted"/>
<feature type="coiled-coil region" evidence="8">
    <location>
        <begin position="116"/>
        <end position="147"/>
    </location>
</feature>
<dbReference type="PROSITE" id="PS00196">
    <property type="entry name" value="COPPER_BLUE"/>
    <property type="match status" value="1"/>
</dbReference>
<evidence type="ECO:0000256" key="9">
    <source>
        <dbReference type="SAM" id="MobiDB-lite"/>
    </source>
</evidence>
<keyword evidence="2" id="KW-0813">Transport</keyword>
<dbReference type="PRINTS" id="PR00155">
    <property type="entry name" value="AMICYANIN"/>
</dbReference>
<evidence type="ECO:0000256" key="1">
    <source>
        <dbReference type="ARBA" id="ARBA00004418"/>
    </source>
</evidence>
<feature type="binding site" evidence="7">
    <location>
        <position position="187"/>
    </location>
    <ligand>
        <name>Cu cation</name>
        <dbReference type="ChEBI" id="CHEBI:23378"/>
    </ligand>
</feature>
<evidence type="ECO:0000256" key="7">
    <source>
        <dbReference type="PIRSR" id="PIRSR602386-1"/>
    </source>
</evidence>
<dbReference type="InterPro" id="IPR028871">
    <property type="entry name" value="BlueCu_1_BS"/>
</dbReference>
<dbReference type="GO" id="GO:0009055">
    <property type="term" value="F:electron transfer activity"/>
    <property type="evidence" value="ECO:0007669"/>
    <property type="project" value="InterPro"/>
</dbReference>
<evidence type="ECO:0000259" key="11">
    <source>
        <dbReference type="Pfam" id="PF00127"/>
    </source>
</evidence>
<keyword evidence="8" id="KW-0175">Coiled coil</keyword>
<dbReference type="InterPro" id="IPR008972">
    <property type="entry name" value="Cupredoxin"/>
</dbReference>
<keyword evidence="10" id="KW-0472">Membrane</keyword>
<feature type="transmembrane region" description="Helical" evidence="10">
    <location>
        <begin position="7"/>
        <end position="28"/>
    </location>
</feature>
<evidence type="ECO:0000256" key="6">
    <source>
        <dbReference type="ARBA" id="ARBA00023008"/>
    </source>
</evidence>
<dbReference type="GO" id="GO:0005507">
    <property type="term" value="F:copper ion binding"/>
    <property type="evidence" value="ECO:0007669"/>
    <property type="project" value="InterPro"/>
</dbReference>
<dbReference type="PATRIC" id="fig|754477.3.peg.1922"/>
<keyword evidence="13" id="KW-1185">Reference proteome</keyword>
<gene>
    <name evidence="12" type="ordered locus">Q7C_1953</name>
</gene>
<evidence type="ECO:0000256" key="10">
    <source>
        <dbReference type="SAM" id="Phobius"/>
    </source>
</evidence>
<dbReference type="HOGENOM" id="CLU_1056946_0_0_6"/>
<dbReference type="KEGG" id="mec:Q7C_1953"/>
<feature type="domain" description="Blue (type 1) copper" evidence="11">
    <location>
        <begin position="159"/>
        <end position="239"/>
    </location>
</feature>
<dbReference type="EMBL" id="CP003380">
    <property type="protein sequence ID" value="AFJ03093.1"/>
    <property type="molecule type" value="Genomic_DNA"/>
</dbReference>
<dbReference type="GO" id="GO:0042597">
    <property type="term" value="C:periplasmic space"/>
    <property type="evidence" value="ECO:0007669"/>
    <property type="project" value="UniProtKB-SubCell"/>
</dbReference>
<dbReference type="OrthoDB" id="9757546at2"/>
<evidence type="ECO:0000256" key="2">
    <source>
        <dbReference type="ARBA" id="ARBA00022448"/>
    </source>
</evidence>
<dbReference type="Pfam" id="PF00127">
    <property type="entry name" value="Copper-bind"/>
    <property type="match status" value="1"/>
</dbReference>
<feature type="binding site" evidence="7">
    <location>
        <position position="233"/>
    </location>
    <ligand>
        <name>Cu cation</name>
        <dbReference type="ChEBI" id="CHEBI:23378"/>
    </ligand>
</feature>
<dbReference type="STRING" id="754477.Q7C_1953"/>
<evidence type="ECO:0000313" key="12">
    <source>
        <dbReference type="EMBL" id="AFJ03093.1"/>
    </source>
</evidence>
<keyword evidence="3 7" id="KW-0479">Metal-binding</keyword>
<comment type="cofactor">
    <cofactor evidence="7">
        <name>Cu cation</name>
        <dbReference type="ChEBI" id="CHEBI:23378"/>
    </cofactor>
    <text evidence="7">Binds 1 copper ion per subunit.</text>
</comment>
<feature type="binding site" evidence="7">
    <location>
        <position position="225"/>
    </location>
    <ligand>
        <name>Cu cation</name>
        <dbReference type="ChEBI" id="CHEBI:23378"/>
    </ligand>
</feature>
<keyword evidence="10" id="KW-1133">Transmembrane helix</keyword>
<evidence type="ECO:0000256" key="4">
    <source>
        <dbReference type="ARBA" id="ARBA00022764"/>
    </source>
</evidence>
<sequence length="271" mass="28773" precursor="true">MRTSKAIISAIIIAAIAIFVVAAVSTFISGSSDHYDRPGVTSETDPQNAPEPIGSEQTEALAMTDDTSAIKEQEQAALEETMVEEVVDETSDIVDLATEEASEASAAIAEKTSEVIAQAEDAAATGREEAETLLEQASQAAEQVVNVKPSDAEPKTHTIAAQGLIYAPLVVQIAPGDKVTWTNMSTHDTQSIEGLIPEGAEMWHSPMSENFQRTFTEEGIYIYKCTPHFGAGMGGAIIVGQPVNLEQIQNAEVNGAAKRLVKKALQVAESM</sequence>
<evidence type="ECO:0000256" key="8">
    <source>
        <dbReference type="SAM" id="Coils"/>
    </source>
</evidence>
<dbReference type="Proteomes" id="UP000009145">
    <property type="component" value="Chromosome"/>
</dbReference>
<keyword evidence="5" id="KW-0249">Electron transport</keyword>
<evidence type="ECO:0000313" key="13">
    <source>
        <dbReference type="Proteomes" id="UP000009145"/>
    </source>
</evidence>
<dbReference type="eggNOG" id="COG3794">
    <property type="taxonomic scope" value="Bacteria"/>
</dbReference>
<feature type="region of interest" description="Disordered" evidence="9">
    <location>
        <begin position="33"/>
        <end position="53"/>
    </location>
</feature>
<evidence type="ECO:0000256" key="5">
    <source>
        <dbReference type="ARBA" id="ARBA00022982"/>
    </source>
</evidence>
<reference evidence="12 13" key="1">
    <citation type="journal article" date="2012" name="J. Bacteriol.">
        <title>Complete genome sequences of Methylophaga sp. strain JAM1 and Methylophaga sp. strain JAM7.</title>
        <authorList>
            <person name="Villeneuve C."/>
            <person name="Martineau C."/>
            <person name="Mauffrey F."/>
            <person name="Villemur R."/>
        </authorList>
    </citation>
    <scope>NUCLEOTIDE SEQUENCE [LARGE SCALE GENOMIC DNA]</scope>
    <source>
        <strain evidence="12 13">JAM7</strain>
    </source>
</reference>
<organism evidence="12 13">
    <name type="scientific">Methylophaga frappieri (strain ATCC BAA-2434 / DSM 25690 / JAM7)</name>
    <dbReference type="NCBI Taxonomy" id="754477"/>
    <lineage>
        <taxon>Bacteria</taxon>
        <taxon>Pseudomonadati</taxon>
        <taxon>Pseudomonadota</taxon>
        <taxon>Gammaproteobacteria</taxon>
        <taxon>Thiotrichales</taxon>
        <taxon>Piscirickettsiaceae</taxon>
        <taxon>Methylophaga</taxon>
    </lineage>
</organism>
<dbReference type="Gene3D" id="2.60.40.420">
    <property type="entry name" value="Cupredoxins - blue copper proteins"/>
    <property type="match status" value="1"/>
</dbReference>
<feature type="binding site" evidence="7">
    <location>
        <position position="228"/>
    </location>
    <ligand>
        <name>Cu cation</name>
        <dbReference type="ChEBI" id="CHEBI:23378"/>
    </ligand>
</feature>
<dbReference type="SUPFAM" id="SSF49503">
    <property type="entry name" value="Cupredoxins"/>
    <property type="match status" value="1"/>
</dbReference>
<accession>I1YJK0</accession>